<accession>A0ABR8JH89</accession>
<evidence type="ECO:0000256" key="1">
    <source>
        <dbReference type="SAM" id="SignalP"/>
    </source>
</evidence>
<feature type="chain" id="PRO_5046742659" description="DUF3575 domain-containing protein" evidence="1">
    <location>
        <begin position="22"/>
        <end position="228"/>
    </location>
</feature>
<organism evidence="2 3">
    <name type="scientific">Hymenobacter duratus</name>
    <dbReference type="NCBI Taxonomy" id="2771356"/>
    <lineage>
        <taxon>Bacteria</taxon>
        <taxon>Pseudomonadati</taxon>
        <taxon>Bacteroidota</taxon>
        <taxon>Cytophagia</taxon>
        <taxon>Cytophagales</taxon>
        <taxon>Hymenobacteraceae</taxon>
        <taxon>Hymenobacter</taxon>
    </lineage>
</organism>
<sequence length="228" mass="25295">MLLYRCLVLGGLLLRVGTAAAQESTFQLNLLLKAAPQHVVVSGYWLEVEKRWNQQPRHSFIITPQLYAGPTGQPDVEAASRRIARNESVRGAGLQVQHRWYICAAEAVYPAGLYISAGPVFQHFAVSRDEQGWTEVVDPTGLPRYEYRDIRRTETINRYGATAQLGYQAPLPPGRVFLDLYAGVGWRMSQSSHSPDPESGSRYQSGPSDYGHAGFYVPAGFKIGVALR</sequence>
<name>A0ABR8JH89_9BACT</name>
<keyword evidence="3" id="KW-1185">Reference proteome</keyword>
<dbReference type="EMBL" id="JACWZZ010000002">
    <property type="protein sequence ID" value="MBD2715205.1"/>
    <property type="molecule type" value="Genomic_DNA"/>
</dbReference>
<keyword evidence="1" id="KW-0732">Signal</keyword>
<gene>
    <name evidence="2" type="ORF">IC231_09170</name>
</gene>
<feature type="signal peptide" evidence="1">
    <location>
        <begin position="1"/>
        <end position="21"/>
    </location>
</feature>
<reference evidence="2 3" key="1">
    <citation type="submission" date="2020-09" db="EMBL/GenBank/DDBJ databases">
        <authorList>
            <person name="Kim M.K."/>
        </authorList>
    </citation>
    <scope>NUCLEOTIDE SEQUENCE [LARGE SCALE GENOMIC DNA]</scope>
    <source>
        <strain evidence="2 3">BT646</strain>
    </source>
</reference>
<evidence type="ECO:0008006" key="4">
    <source>
        <dbReference type="Google" id="ProtNLM"/>
    </source>
</evidence>
<evidence type="ECO:0000313" key="2">
    <source>
        <dbReference type="EMBL" id="MBD2715205.1"/>
    </source>
</evidence>
<proteinExistence type="predicted"/>
<dbReference type="RefSeq" id="WP_190784231.1">
    <property type="nucleotide sequence ID" value="NZ_JACWZZ010000002.1"/>
</dbReference>
<dbReference type="Proteomes" id="UP000642468">
    <property type="component" value="Unassembled WGS sequence"/>
</dbReference>
<comment type="caution">
    <text evidence="2">The sequence shown here is derived from an EMBL/GenBank/DDBJ whole genome shotgun (WGS) entry which is preliminary data.</text>
</comment>
<protein>
    <recommendedName>
        <fullName evidence="4">DUF3575 domain-containing protein</fullName>
    </recommendedName>
</protein>
<evidence type="ECO:0000313" key="3">
    <source>
        <dbReference type="Proteomes" id="UP000642468"/>
    </source>
</evidence>